<reference evidence="1 2" key="1">
    <citation type="journal article" date="2015" name="BMC Genomics">
        <title>Comparative genomics and metabolic profiling of the genus Lysobacter.</title>
        <authorList>
            <person name="de Bruijn I."/>
            <person name="Cheng X."/>
            <person name="de Jager V."/>
            <person name="Exposito R.G."/>
            <person name="Watrous J."/>
            <person name="Patel N."/>
            <person name="Postma J."/>
            <person name="Dorrestein P.C."/>
            <person name="Kobayashi D."/>
            <person name="Raaijmakers J.M."/>
        </authorList>
    </citation>
    <scope>NUCLEOTIDE SEQUENCE [LARGE SCALE GENOMIC DNA]</scope>
    <source>
        <strain evidence="1 2">76</strain>
    </source>
</reference>
<proteinExistence type="predicted"/>
<evidence type="ECO:0000313" key="2">
    <source>
        <dbReference type="Proteomes" id="UP000060787"/>
    </source>
</evidence>
<dbReference type="PATRIC" id="fig|84531.8.peg.4035"/>
<dbReference type="Proteomes" id="UP000060787">
    <property type="component" value="Chromosome"/>
</dbReference>
<organism evidence="1 2">
    <name type="scientific">Lysobacter antibioticus</name>
    <dbReference type="NCBI Taxonomy" id="84531"/>
    <lineage>
        <taxon>Bacteria</taxon>
        <taxon>Pseudomonadati</taxon>
        <taxon>Pseudomonadota</taxon>
        <taxon>Gammaproteobacteria</taxon>
        <taxon>Lysobacterales</taxon>
        <taxon>Lysobacteraceae</taxon>
        <taxon>Lysobacter</taxon>
    </lineage>
</organism>
<sequence>MGAGSDRRKQALCRNDGAVQAMASCGAANIRISPLPSPSPSRWRLPLLCVASH</sequence>
<accession>A0A0S2FF38</accession>
<dbReference type="EMBL" id="CP011129">
    <property type="protein sequence ID" value="ALN82143.1"/>
    <property type="molecule type" value="Genomic_DNA"/>
</dbReference>
<protein>
    <submittedName>
        <fullName evidence="1">Uncharacterized protein</fullName>
    </submittedName>
</protein>
<dbReference type="AlphaFoldDB" id="A0A0S2FF38"/>
<keyword evidence="2" id="KW-1185">Reference proteome</keyword>
<dbReference type="STRING" id="84531.LA76x_4027"/>
<gene>
    <name evidence="1" type="ORF">LA76x_4027</name>
</gene>
<name>A0A0S2FF38_LYSAN</name>
<evidence type="ECO:0000313" key="1">
    <source>
        <dbReference type="EMBL" id="ALN82143.1"/>
    </source>
</evidence>
<dbReference type="KEGG" id="lab:LA76x_4027"/>